<evidence type="ECO:0000256" key="2">
    <source>
        <dbReference type="ARBA" id="ARBA00023125"/>
    </source>
</evidence>
<keyword evidence="3" id="KW-0804">Transcription</keyword>
<comment type="caution">
    <text evidence="6">The sequence shown here is derived from an EMBL/GenBank/DDBJ whole genome shotgun (WGS) entry which is preliminary data.</text>
</comment>
<keyword evidence="2 6" id="KW-0238">DNA-binding</keyword>
<dbReference type="SUPFAM" id="SSF53822">
    <property type="entry name" value="Periplasmic binding protein-like I"/>
    <property type="match status" value="1"/>
</dbReference>
<dbReference type="EMBL" id="JBHSAV010000023">
    <property type="protein sequence ID" value="MFC3976281.1"/>
    <property type="molecule type" value="Genomic_DNA"/>
</dbReference>
<proteinExistence type="predicted"/>
<keyword evidence="7" id="KW-1185">Reference proteome</keyword>
<dbReference type="PROSITE" id="PS50943">
    <property type="entry name" value="HTH_CROC1"/>
    <property type="match status" value="1"/>
</dbReference>
<dbReference type="InterPro" id="IPR010982">
    <property type="entry name" value="Lambda_DNA-bd_dom_sf"/>
</dbReference>
<dbReference type="Pfam" id="PF00356">
    <property type="entry name" value="LacI"/>
    <property type="match status" value="1"/>
</dbReference>
<feature type="domain" description="HTH lacI-type" evidence="4">
    <location>
        <begin position="8"/>
        <end position="62"/>
    </location>
</feature>
<feature type="domain" description="HTH cro/C1-type" evidence="5">
    <location>
        <begin position="4"/>
        <end position="26"/>
    </location>
</feature>
<dbReference type="Gene3D" id="1.10.260.40">
    <property type="entry name" value="lambda repressor-like DNA-binding domains"/>
    <property type="match status" value="1"/>
</dbReference>
<reference evidence="7" key="1">
    <citation type="journal article" date="2019" name="Int. J. Syst. Evol. Microbiol.">
        <title>The Global Catalogue of Microorganisms (GCM) 10K type strain sequencing project: providing services to taxonomists for standard genome sequencing and annotation.</title>
        <authorList>
            <consortium name="The Broad Institute Genomics Platform"/>
            <consortium name="The Broad Institute Genome Sequencing Center for Infectious Disease"/>
            <person name="Wu L."/>
            <person name="Ma J."/>
        </authorList>
    </citation>
    <scope>NUCLEOTIDE SEQUENCE [LARGE SCALE GENOMIC DNA]</scope>
    <source>
        <strain evidence="7">CECT 8551</strain>
    </source>
</reference>
<evidence type="ECO:0000259" key="5">
    <source>
        <dbReference type="PROSITE" id="PS50943"/>
    </source>
</evidence>
<evidence type="ECO:0000313" key="6">
    <source>
        <dbReference type="EMBL" id="MFC3976281.1"/>
    </source>
</evidence>
<dbReference type="Pfam" id="PF00532">
    <property type="entry name" value="Peripla_BP_1"/>
    <property type="match status" value="1"/>
</dbReference>
<accession>A0ABV8EKD1</accession>
<evidence type="ECO:0000256" key="1">
    <source>
        <dbReference type="ARBA" id="ARBA00023015"/>
    </source>
</evidence>
<dbReference type="GO" id="GO:0003677">
    <property type="term" value="F:DNA binding"/>
    <property type="evidence" value="ECO:0007669"/>
    <property type="project" value="UniProtKB-KW"/>
</dbReference>
<dbReference type="InterPro" id="IPR028082">
    <property type="entry name" value="Peripla_BP_I"/>
</dbReference>
<evidence type="ECO:0000256" key="3">
    <source>
        <dbReference type="ARBA" id="ARBA00023163"/>
    </source>
</evidence>
<gene>
    <name evidence="6" type="ORF">ACFOUP_07820</name>
</gene>
<keyword evidence="1" id="KW-0805">Transcription regulation</keyword>
<dbReference type="SUPFAM" id="SSF47413">
    <property type="entry name" value="lambda repressor-like DNA-binding domains"/>
    <property type="match status" value="1"/>
</dbReference>
<dbReference type="RefSeq" id="WP_317208377.1">
    <property type="nucleotide sequence ID" value="NZ_JAKZGR010000001.1"/>
</dbReference>
<dbReference type="CDD" id="cd06267">
    <property type="entry name" value="PBP1_LacI_sugar_binding-like"/>
    <property type="match status" value="1"/>
</dbReference>
<dbReference type="PANTHER" id="PTHR30146">
    <property type="entry name" value="LACI-RELATED TRANSCRIPTIONAL REPRESSOR"/>
    <property type="match status" value="1"/>
</dbReference>
<dbReference type="InterPro" id="IPR000843">
    <property type="entry name" value="HTH_LacI"/>
</dbReference>
<evidence type="ECO:0000313" key="7">
    <source>
        <dbReference type="Proteomes" id="UP001595766"/>
    </source>
</evidence>
<dbReference type="InterPro" id="IPR001761">
    <property type="entry name" value="Peripla_BP/Lac1_sug-bd_dom"/>
</dbReference>
<sequence length="344" mass="38249">MMTEKRKLTLKDIAKALGLSVSTVSRALKAHPDIAKETIELVKKYAEDNHYVPNLLAVNFRKSRTYNLGLIVPEIVHHFFSTVISGAISEANSQGYNILVTQSNDLLEVETKASQIMLNGSVDGLLISISNETTTAEHLNAYLSEGKPIVQFDKITDHLSCPKVIVDDFEGAYQATTHLISQGYKRIAHIRGRKDVKNACDRYEGYLQALRDANLPTSDDLVMCCSAISEEEGYSFTAELMEGRTPPDAIFCITDLVAFGSLKYLKEKGYAIPDQVGLMGFSNWMISETTTPTLSTVNQHGYEMGREATKLLLQLIKDQNLNSEDTTILKTELIIRESSMRQKG</sequence>
<dbReference type="Proteomes" id="UP001595766">
    <property type="component" value="Unassembled WGS sequence"/>
</dbReference>
<evidence type="ECO:0000259" key="4">
    <source>
        <dbReference type="PROSITE" id="PS50932"/>
    </source>
</evidence>
<dbReference type="SMART" id="SM00354">
    <property type="entry name" value="HTH_LACI"/>
    <property type="match status" value="1"/>
</dbReference>
<dbReference type="CDD" id="cd01392">
    <property type="entry name" value="HTH_LacI"/>
    <property type="match status" value="1"/>
</dbReference>
<organism evidence="6 7">
    <name type="scientific">Belliella kenyensis</name>
    <dbReference type="NCBI Taxonomy" id="1472724"/>
    <lineage>
        <taxon>Bacteria</taxon>
        <taxon>Pseudomonadati</taxon>
        <taxon>Bacteroidota</taxon>
        <taxon>Cytophagia</taxon>
        <taxon>Cytophagales</taxon>
        <taxon>Cyclobacteriaceae</taxon>
        <taxon>Belliella</taxon>
    </lineage>
</organism>
<dbReference type="InterPro" id="IPR001387">
    <property type="entry name" value="Cro/C1-type_HTH"/>
</dbReference>
<dbReference type="Gene3D" id="3.40.50.2300">
    <property type="match status" value="2"/>
</dbReference>
<protein>
    <submittedName>
        <fullName evidence="6">LacI family DNA-binding transcriptional regulator</fullName>
    </submittedName>
</protein>
<dbReference type="PANTHER" id="PTHR30146:SF109">
    <property type="entry name" value="HTH-TYPE TRANSCRIPTIONAL REGULATOR GALS"/>
    <property type="match status" value="1"/>
</dbReference>
<dbReference type="PROSITE" id="PS50932">
    <property type="entry name" value="HTH_LACI_2"/>
    <property type="match status" value="1"/>
</dbReference>
<name>A0ABV8EKD1_9BACT</name>